<name>A0A9P7SEX3_9HYPO</name>
<evidence type="ECO:0000313" key="3">
    <source>
        <dbReference type="Proteomes" id="UP000706124"/>
    </source>
</evidence>
<protein>
    <submittedName>
        <fullName evidence="2">Uncharacterized protein</fullName>
    </submittedName>
</protein>
<keyword evidence="3" id="KW-1185">Reference proteome</keyword>
<feature type="compositionally biased region" description="Basic and acidic residues" evidence="1">
    <location>
        <begin position="52"/>
        <end position="69"/>
    </location>
</feature>
<accession>A0A9P7SEX3</accession>
<evidence type="ECO:0000313" key="2">
    <source>
        <dbReference type="EMBL" id="KAG5932200.1"/>
    </source>
</evidence>
<dbReference type="AlphaFoldDB" id="A0A9P7SEX3"/>
<dbReference type="OrthoDB" id="10292799at2759"/>
<dbReference type="EMBL" id="SRPO01000474">
    <property type="protein sequence ID" value="KAG5932200.1"/>
    <property type="molecule type" value="Genomic_DNA"/>
</dbReference>
<proteinExistence type="predicted"/>
<sequence>MHRDTPDDIRLRNEAIWARVELLEDENRLARAAQEARKTEVANQLDYTGLRRPSDPDESHRPQEEDTQA</sequence>
<reference evidence="2 3" key="1">
    <citation type="journal article" date="2020" name="bioRxiv">
        <title>Whole genome comparisons of ergot fungi reveals the divergence and evolution of species within the genus Claviceps are the result of varying mechanisms driving genome evolution and host range expansion.</title>
        <authorList>
            <person name="Wyka S.A."/>
            <person name="Mondo S.J."/>
            <person name="Liu M."/>
            <person name="Dettman J."/>
            <person name="Nalam V."/>
            <person name="Broders K.D."/>
        </authorList>
    </citation>
    <scope>NUCLEOTIDE SEQUENCE [LARGE SCALE GENOMIC DNA]</scope>
    <source>
        <strain evidence="2 3">CCC 1485</strain>
    </source>
</reference>
<feature type="region of interest" description="Disordered" evidence="1">
    <location>
        <begin position="34"/>
        <end position="69"/>
    </location>
</feature>
<organism evidence="2 3">
    <name type="scientific">Claviceps pazoutovae</name>
    <dbReference type="NCBI Taxonomy" id="1649127"/>
    <lineage>
        <taxon>Eukaryota</taxon>
        <taxon>Fungi</taxon>
        <taxon>Dikarya</taxon>
        <taxon>Ascomycota</taxon>
        <taxon>Pezizomycotina</taxon>
        <taxon>Sordariomycetes</taxon>
        <taxon>Hypocreomycetidae</taxon>
        <taxon>Hypocreales</taxon>
        <taxon>Clavicipitaceae</taxon>
        <taxon>Claviceps</taxon>
    </lineage>
</organism>
<dbReference type="Proteomes" id="UP000706124">
    <property type="component" value="Unassembled WGS sequence"/>
</dbReference>
<gene>
    <name evidence="2" type="ORF">E4U60_005406</name>
</gene>
<evidence type="ECO:0000256" key="1">
    <source>
        <dbReference type="SAM" id="MobiDB-lite"/>
    </source>
</evidence>
<comment type="caution">
    <text evidence="2">The sequence shown here is derived from an EMBL/GenBank/DDBJ whole genome shotgun (WGS) entry which is preliminary data.</text>
</comment>